<protein>
    <recommendedName>
        <fullName evidence="3">Spherulin-4</fullName>
    </recommendedName>
</protein>
<dbReference type="Proteomes" id="UP000237438">
    <property type="component" value="Unassembled WGS sequence"/>
</dbReference>
<dbReference type="PANTHER" id="PTHR35040">
    <property type="match status" value="1"/>
</dbReference>
<evidence type="ECO:0000313" key="1">
    <source>
        <dbReference type="EMBL" id="POS84731.1"/>
    </source>
</evidence>
<name>A0A2S4PRS7_9PEZI</name>
<evidence type="ECO:0008006" key="3">
    <source>
        <dbReference type="Google" id="ProtNLM"/>
    </source>
</evidence>
<comment type="caution">
    <text evidence="1">The sequence shown here is derived from an EMBL/GenBank/DDBJ whole genome shotgun (WGS) entry which is preliminary data.</text>
</comment>
<dbReference type="AlphaFoldDB" id="A0A2S4PRS7"/>
<reference evidence="1 2" key="1">
    <citation type="submission" date="2017-10" db="EMBL/GenBank/DDBJ databases">
        <title>Development of genomic resources for the powdery mildew, Erysiphe pulchra.</title>
        <authorList>
            <person name="Wadl P.A."/>
            <person name="Mack B.M."/>
            <person name="Moore G."/>
            <person name="Beltz S.B."/>
        </authorList>
    </citation>
    <scope>NUCLEOTIDE SEQUENCE [LARGE SCALE GENOMIC DNA]</scope>
    <source>
        <strain evidence="1">Cflorida</strain>
    </source>
</reference>
<sequence>MLGNNRVASPSSIKSNNILLPLYIYPSPGAWDPLFRAVQKYHRITFIIIVNPNNGPGGRGYKKDGDHDHGAILLPDNNYKREILKLNSYANVKTVGYVSTRWAHRELRFALSDVAIYSNWSKYPSSTPGLGVKGIFLDETVTQYNNSGAFFLGELTSFIRSNENFGPDALIIHILQIIHNPGAFPDPRYMSYCSIAVVFEDSYSKYQQRYNDDFLMTVNKFQKAANIGRDAIACIIHSLTLPNEMCSEEARKKVIQNT</sequence>
<dbReference type="STRING" id="225359.A0A2S4PRS7"/>
<gene>
    <name evidence="1" type="ORF">EPUL_001871</name>
</gene>
<feature type="non-terminal residue" evidence="1">
    <location>
        <position position="258"/>
    </location>
</feature>
<proteinExistence type="predicted"/>
<evidence type="ECO:0000313" key="2">
    <source>
        <dbReference type="Proteomes" id="UP000237438"/>
    </source>
</evidence>
<dbReference type="OrthoDB" id="5342184at2759"/>
<dbReference type="Pfam" id="PF12138">
    <property type="entry name" value="Spherulin4"/>
    <property type="match status" value="1"/>
</dbReference>
<dbReference type="InterPro" id="IPR021986">
    <property type="entry name" value="Spherulin4"/>
</dbReference>
<dbReference type="PANTHER" id="PTHR35040:SF7">
    <property type="entry name" value="FIBRONECTIN TYPE-III DOMAIN-CONTAINING PROTEIN-RELATED"/>
    <property type="match status" value="1"/>
</dbReference>
<organism evidence="1 2">
    <name type="scientific">Erysiphe pulchra</name>
    <dbReference type="NCBI Taxonomy" id="225359"/>
    <lineage>
        <taxon>Eukaryota</taxon>
        <taxon>Fungi</taxon>
        <taxon>Dikarya</taxon>
        <taxon>Ascomycota</taxon>
        <taxon>Pezizomycotina</taxon>
        <taxon>Leotiomycetes</taxon>
        <taxon>Erysiphales</taxon>
        <taxon>Erysiphaceae</taxon>
        <taxon>Erysiphe</taxon>
    </lineage>
</organism>
<dbReference type="EMBL" id="PEDP01000883">
    <property type="protein sequence ID" value="POS84731.1"/>
    <property type="molecule type" value="Genomic_DNA"/>
</dbReference>
<keyword evidence="2" id="KW-1185">Reference proteome</keyword>
<accession>A0A2S4PRS7</accession>